<name>A0ABQ0GNJ2_9PEZI</name>
<feature type="chain" id="PRO_5045157538" evidence="1">
    <location>
        <begin position="27"/>
        <end position="724"/>
    </location>
</feature>
<comment type="caution">
    <text evidence="2">The sequence shown here is derived from an EMBL/GenBank/DDBJ whole genome shotgun (WGS) entry which is preliminary data.</text>
</comment>
<organism evidence="2 3">
    <name type="scientific">Madurella fahalii</name>
    <dbReference type="NCBI Taxonomy" id="1157608"/>
    <lineage>
        <taxon>Eukaryota</taxon>
        <taxon>Fungi</taxon>
        <taxon>Dikarya</taxon>
        <taxon>Ascomycota</taxon>
        <taxon>Pezizomycotina</taxon>
        <taxon>Sordariomycetes</taxon>
        <taxon>Sordariomycetidae</taxon>
        <taxon>Sordariales</taxon>
        <taxon>Sordariales incertae sedis</taxon>
        <taxon>Madurella</taxon>
    </lineage>
</organism>
<dbReference type="Proteomes" id="UP001628179">
    <property type="component" value="Unassembled WGS sequence"/>
</dbReference>
<evidence type="ECO:0000313" key="2">
    <source>
        <dbReference type="EMBL" id="GAB1319314.1"/>
    </source>
</evidence>
<evidence type="ECO:0000256" key="1">
    <source>
        <dbReference type="SAM" id="SignalP"/>
    </source>
</evidence>
<dbReference type="EMBL" id="BAAFSV010000005">
    <property type="protein sequence ID" value="GAB1319314.1"/>
    <property type="molecule type" value="Genomic_DNA"/>
</dbReference>
<gene>
    <name evidence="2" type="ORF">MFIFM68171_09524</name>
</gene>
<dbReference type="RefSeq" id="XP_070921044.1">
    <property type="nucleotide sequence ID" value="XM_071064943.1"/>
</dbReference>
<sequence length="724" mass="80622">MPSSRTLPYLLHFLLAFTSAAVTSQSASNPCENPHFHPPVYVISDFRYRKQQQHGSLQGAANFTITDIANNYSIACGNAELTGGINYYTPDDTRWFECDANHTLSSPDKGEVKMGYEFGYGSNKVYVTQEWACPKPDGLYPWTYIGLAQWSFTSPLNCPNDTTAPSGPVVNCTWSKEENVDPTRTASWVPATPDATVVPITPNSASVVVTEETLNSSCIRRSFTYPGWLVEAISSNSLELRNMATNYSVTCHLATDLDENVECKGGEWARNGLAQAPDTQLRWSSTGELSISQAWTCARTKSGFKSKGSIMIPPECTPEKGACLGRSFEVQGMLTEPIALRPNRPPPPPGIKTPGCTAASATPRWTLSNIRQRQEKLMVVSAFVGILRRTGILDFDLHNHANNLTTHCHIEGEELTNYTGYPLQQDTIRYDKWWSCDVNASDPHQFPKYNVSTMVQFDKRIGFLGLNHTWYCSDEGDDHPASFTAHTSTILPLQCNDTTPRSSDGSLLPYTLQNEECFVSSPQTLHPNNITRHTLPPGELLNADPVHPSCTVSSVLSATWELRNWSARTDWDLILWLPDVGGYETRVSFSLWNSGFGKPLAGYVGDRELTPYALFGSDTEKWYPCTAVPDGPNYEQVLYPVGHLWCFWRVDLATGYFAVNQSWVCDDKDSEHPIIFEAVGARYLELDCKAEPGWLVDLIYCRYADPKPITPTSISWRTSSLRIG</sequence>
<keyword evidence="3" id="KW-1185">Reference proteome</keyword>
<dbReference type="GeneID" id="98180266"/>
<evidence type="ECO:0000313" key="3">
    <source>
        <dbReference type="Proteomes" id="UP001628179"/>
    </source>
</evidence>
<proteinExistence type="predicted"/>
<reference evidence="2 3" key="1">
    <citation type="submission" date="2024-09" db="EMBL/GenBank/DDBJ databases">
        <title>Itraconazole resistance in Madurella fahalii resulting from another homologue of gene encoding cytochrome P450 14-alpha sterol demethylase (CYP51).</title>
        <authorList>
            <person name="Yoshioka I."/>
            <person name="Fahal A.H."/>
            <person name="Kaneko S."/>
            <person name="Yaguchi T."/>
        </authorList>
    </citation>
    <scope>NUCLEOTIDE SEQUENCE [LARGE SCALE GENOMIC DNA]</scope>
    <source>
        <strain evidence="2 3">IFM 68171</strain>
    </source>
</reference>
<protein>
    <submittedName>
        <fullName evidence="2">Uncharacterized protein</fullName>
    </submittedName>
</protein>
<keyword evidence="1" id="KW-0732">Signal</keyword>
<accession>A0ABQ0GNJ2</accession>
<feature type="signal peptide" evidence="1">
    <location>
        <begin position="1"/>
        <end position="26"/>
    </location>
</feature>